<keyword evidence="1" id="KW-0812">Transmembrane</keyword>
<dbReference type="RefSeq" id="WP_239677468.1">
    <property type="nucleotide sequence ID" value="NZ_CP070499.1"/>
</dbReference>
<evidence type="ECO:0000313" key="2">
    <source>
        <dbReference type="EMBL" id="QSB15285.1"/>
    </source>
</evidence>
<proteinExistence type="predicted"/>
<reference evidence="2" key="1">
    <citation type="submission" date="2021-02" db="EMBL/GenBank/DDBJ databases">
        <title>Natrosporangium hydrolyticum gen. nov., sp. nov, a haloalkaliphilic actinobacterium from a soda solonchak soil.</title>
        <authorList>
            <person name="Sorokin D.Y."/>
            <person name="Khijniak T.V."/>
            <person name="Zakharycheva A.P."/>
            <person name="Boueva O.V."/>
            <person name="Ariskina E.V."/>
            <person name="Hahnke R.L."/>
            <person name="Bunk B."/>
            <person name="Sproer C."/>
            <person name="Schumann P."/>
            <person name="Evtushenko L.I."/>
            <person name="Kublanov I.V."/>
        </authorList>
    </citation>
    <scope>NUCLEOTIDE SEQUENCE</scope>
    <source>
        <strain evidence="2">DSM 106523</strain>
    </source>
</reference>
<dbReference type="AlphaFoldDB" id="A0A895YGV0"/>
<accession>A0A895YGV0</accession>
<gene>
    <name evidence="2" type="ORF">JQS43_02670</name>
</gene>
<dbReference type="InterPro" id="IPR025339">
    <property type="entry name" value="DUF4245"/>
</dbReference>
<evidence type="ECO:0000313" key="3">
    <source>
        <dbReference type="Proteomes" id="UP000662857"/>
    </source>
</evidence>
<sequence length="185" mass="18982">MGNEAPTDQPPARASRRPRDLIISLLVLLVPVLLLIGGYQILTGRTQPVAVDPAPAVAEAREAGLPAAGQPELDEQWVPISAAFAEPTTGASGGGTLRIGYVTPSDGSVQLIQSTLPADELLPADLPPEAAPAGNREIAGEPWQYYTGAGGEHALVLLEPELTIMVVGLGSEAELAELAAASAPD</sequence>
<evidence type="ECO:0000256" key="1">
    <source>
        <dbReference type="SAM" id="Phobius"/>
    </source>
</evidence>
<keyword evidence="3" id="KW-1185">Reference proteome</keyword>
<dbReference type="EMBL" id="CP070499">
    <property type="protein sequence ID" value="QSB15285.1"/>
    <property type="molecule type" value="Genomic_DNA"/>
</dbReference>
<name>A0A895YGV0_9ACTN</name>
<feature type="transmembrane region" description="Helical" evidence="1">
    <location>
        <begin position="21"/>
        <end position="42"/>
    </location>
</feature>
<keyword evidence="1" id="KW-1133">Transmembrane helix</keyword>
<protein>
    <submittedName>
        <fullName evidence="2">DUF4245 family protein</fullName>
    </submittedName>
</protein>
<dbReference type="Pfam" id="PF14030">
    <property type="entry name" value="DUF4245"/>
    <property type="match status" value="1"/>
</dbReference>
<keyword evidence="1" id="KW-0472">Membrane</keyword>
<organism evidence="2 3">
    <name type="scientific">Natronosporangium hydrolyticum</name>
    <dbReference type="NCBI Taxonomy" id="2811111"/>
    <lineage>
        <taxon>Bacteria</taxon>
        <taxon>Bacillati</taxon>
        <taxon>Actinomycetota</taxon>
        <taxon>Actinomycetes</taxon>
        <taxon>Micromonosporales</taxon>
        <taxon>Micromonosporaceae</taxon>
        <taxon>Natronosporangium</taxon>
    </lineage>
</organism>
<dbReference type="Proteomes" id="UP000662857">
    <property type="component" value="Chromosome"/>
</dbReference>
<dbReference type="KEGG" id="nhy:JQS43_02670"/>